<dbReference type="Gene3D" id="2.60.120.10">
    <property type="entry name" value="Jelly Rolls"/>
    <property type="match status" value="1"/>
</dbReference>
<evidence type="ECO:0000256" key="10">
    <source>
        <dbReference type="PIRSR" id="PIRSR610300-51"/>
    </source>
</evidence>
<feature type="cross-link" description="3'-(S-cysteinyl)-tyrosine (Cys-Tyr)" evidence="9">
    <location>
        <begin position="82"/>
        <end position="147"/>
    </location>
</feature>
<dbReference type="InterPro" id="IPR010300">
    <property type="entry name" value="CDO_1"/>
</dbReference>
<dbReference type="PANTHER" id="PTHR12918">
    <property type="entry name" value="CYSTEINE DIOXYGENASE"/>
    <property type="match status" value="1"/>
</dbReference>
<dbReference type="GO" id="GO:0042412">
    <property type="term" value="P:taurine biosynthetic process"/>
    <property type="evidence" value="ECO:0007669"/>
    <property type="project" value="UniProtKB-UniRule"/>
</dbReference>
<dbReference type="InterPro" id="IPR014710">
    <property type="entry name" value="RmlC-like_jellyroll"/>
</dbReference>
<keyword evidence="5 9" id="KW-0883">Thioether bond</keyword>
<dbReference type="GO" id="GO:0017172">
    <property type="term" value="F:cysteine dioxygenase activity"/>
    <property type="evidence" value="ECO:0007669"/>
    <property type="project" value="UniProtKB-UniRule"/>
</dbReference>
<keyword evidence="6 11" id="KW-0223">Dioxygenase</keyword>
<evidence type="ECO:0000256" key="1">
    <source>
        <dbReference type="ARBA" id="ARBA00004759"/>
    </source>
</evidence>
<dbReference type="UniPathway" id="UPA00012">
    <property type="reaction ID" value="UER00537"/>
</dbReference>
<accession>A0A0N5AFB2</accession>
<comment type="cofactor">
    <cofactor evidence="11">
        <name>Fe cation</name>
        <dbReference type="ChEBI" id="CHEBI:24875"/>
    </cofactor>
    <text evidence="11">Binds 1 Fe cation per subunit.</text>
</comment>
<evidence type="ECO:0000313" key="13">
    <source>
        <dbReference type="WBParaSite" id="SMUV_0000295801-mRNA-1"/>
    </source>
</evidence>
<dbReference type="WBParaSite" id="SMUV_0000295801-mRNA-1">
    <property type="protein sequence ID" value="SMUV_0000295801-mRNA-1"/>
    <property type="gene ID" value="SMUV_0000295801"/>
</dbReference>
<evidence type="ECO:0000256" key="3">
    <source>
        <dbReference type="ARBA" id="ARBA00013133"/>
    </source>
</evidence>
<dbReference type="InterPro" id="IPR011051">
    <property type="entry name" value="RmlC_Cupin_sf"/>
</dbReference>
<feature type="binding site" evidence="10">
    <location>
        <position position="75"/>
    </location>
    <ligand>
        <name>Fe cation</name>
        <dbReference type="ChEBI" id="CHEBI:24875"/>
        <note>catalytic</note>
    </ligand>
</feature>
<evidence type="ECO:0000256" key="9">
    <source>
        <dbReference type="PIRSR" id="PIRSR610300-50"/>
    </source>
</evidence>
<dbReference type="EC" id="1.13.11.20" evidence="3 11"/>
<evidence type="ECO:0000256" key="2">
    <source>
        <dbReference type="ARBA" id="ARBA00006622"/>
    </source>
</evidence>
<dbReference type="Proteomes" id="UP000046393">
    <property type="component" value="Unplaced"/>
</dbReference>
<keyword evidence="4 10" id="KW-0479">Metal-binding</keyword>
<dbReference type="Pfam" id="PF05995">
    <property type="entry name" value="CDO_I"/>
    <property type="match status" value="1"/>
</dbReference>
<keyword evidence="12" id="KW-1185">Reference proteome</keyword>
<comment type="similarity">
    <text evidence="2 11">Belongs to the cysteine dioxygenase family.</text>
</comment>
<evidence type="ECO:0000256" key="5">
    <source>
        <dbReference type="ARBA" id="ARBA00022784"/>
    </source>
</evidence>
<evidence type="ECO:0000256" key="6">
    <source>
        <dbReference type="ARBA" id="ARBA00022964"/>
    </source>
</evidence>
<evidence type="ECO:0000256" key="7">
    <source>
        <dbReference type="ARBA" id="ARBA00023002"/>
    </source>
</evidence>
<keyword evidence="7 11" id="KW-0560">Oxidoreductase</keyword>
<sequence length="204" mass="23632">MECLQRKTRKLFEKEVVDLDAVRKLLEEYQSDPNEWSKYTTFVDKSYTRNLVDTGNDKYNILILCWSPGIKCSIHDHASAECFVKVLQGSFIERQYRQPEEDKCESLKMIQQHTLNTNEVTHINDKIGLHSIENPDPSEPCCSLHIYFPPFNQCNVFDPLCGAKMKVPMPYHSKYGKQVKCKCSDENDEEIFSAAAVRREDKVG</sequence>
<dbReference type="GO" id="GO:0019448">
    <property type="term" value="P:L-cysteine catabolic process"/>
    <property type="evidence" value="ECO:0007669"/>
    <property type="project" value="TreeGrafter"/>
</dbReference>
<comment type="catalytic activity">
    <reaction evidence="11">
        <text>L-cysteine + O2 = 3-sulfino-L-alanine + H(+)</text>
        <dbReference type="Rhea" id="RHEA:20441"/>
        <dbReference type="ChEBI" id="CHEBI:15378"/>
        <dbReference type="ChEBI" id="CHEBI:15379"/>
        <dbReference type="ChEBI" id="CHEBI:35235"/>
        <dbReference type="ChEBI" id="CHEBI:61085"/>
        <dbReference type="EC" id="1.13.11.20"/>
    </reaction>
</comment>
<dbReference type="CDD" id="cd10548">
    <property type="entry name" value="cupin_CDO"/>
    <property type="match status" value="1"/>
</dbReference>
<evidence type="ECO:0000256" key="11">
    <source>
        <dbReference type="RuleBase" id="RU366010"/>
    </source>
</evidence>
<feature type="binding site" evidence="10">
    <location>
        <position position="130"/>
    </location>
    <ligand>
        <name>Fe cation</name>
        <dbReference type="ChEBI" id="CHEBI:24875"/>
        <note>catalytic</note>
    </ligand>
</feature>
<dbReference type="SUPFAM" id="SSF51182">
    <property type="entry name" value="RmlC-like cupins"/>
    <property type="match status" value="1"/>
</dbReference>
<dbReference type="GO" id="GO:0008198">
    <property type="term" value="F:ferrous iron binding"/>
    <property type="evidence" value="ECO:0007669"/>
    <property type="project" value="TreeGrafter"/>
</dbReference>
<reference evidence="13" key="1">
    <citation type="submission" date="2017-02" db="UniProtKB">
        <authorList>
            <consortium name="WormBaseParasite"/>
        </authorList>
    </citation>
    <scope>IDENTIFICATION</scope>
</reference>
<evidence type="ECO:0000313" key="12">
    <source>
        <dbReference type="Proteomes" id="UP000046393"/>
    </source>
</evidence>
<dbReference type="AlphaFoldDB" id="A0A0N5AFB2"/>
<evidence type="ECO:0000256" key="8">
    <source>
        <dbReference type="ARBA" id="ARBA00023004"/>
    </source>
</evidence>
<organism evidence="12 13">
    <name type="scientific">Syphacia muris</name>
    <dbReference type="NCBI Taxonomy" id="451379"/>
    <lineage>
        <taxon>Eukaryota</taxon>
        <taxon>Metazoa</taxon>
        <taxon>Ecdysozoa</taxon>
        <taxon>Nematoda</taxon>
        <taxon>Chromadorea</taxon>
        <taxon>Rhabditida</taxon>
        <taxon>Spirurina</taxon>
        <taxon>Oxyuridomorpha</taxon>
        <taxon>Oxyuroidea</taxon>
        <taxon>Oxyuridae</taxon>
        <taxon>Syphacia</taxon>
    </lineage>
</organism>
<evidence type="ECO:0000256" key="4">
    <source>
        <dbReference type="ARBA" id="ARBA00022723"/>
    </source>
</evidence>
<comment type="pathway">
    <text evidence="1 11">Organosulfur biosynthesis; taurine biosynthesis; hypotaurine from L-cysteine: step 1/2.</text>
</comment>
<protein>
    <recommendedName>
        <fullName evidence="3 11">Cysteine dioxygenase</fullName>
        <ecNumber evidence="3 11">1.13.11.20</ecNumber>
    </recommendedName>
</protein>
<name>A0A0N5AFB2_9BILA</name>
<dbReference type="PANTHER" id="PTHR12918:SF1">
    <property type="entry name" value="CYSTEINE DIOXYGENASE TYPE 1"/>
    <property type="match status" value="1"/>
</dbReference>
<keyword evidence="8 10" id="KW-0408">Iron</keyword>
<dbReference type="STRING" id="451379.A0A0N5AFB2"/>
<feature type="binding site" evidence="10">
    <location>
        <position position="77"/>
    </location>
    <ligand>
        <name>Fe cation</name>
        <dbReference type="ChEBI" id="CHEBI:24875"/>
        <note>catalytic</note>
    </ligand>
</feature>
<proteinExistence type="inferred from homology"/>